<proteinExistence type="predicted"/>
<organism evidence="3">
    <name type="scientific">Haemonchus placei</name>
    <name type="common">Barber's pole worm</name>
    <dbReference type="NCBI Taxonomy" id="6290"/>
    <lineage>
        <taxon>Eukaryota</taxon>
        <taxon>Metazoa</taxon>
        <taxon>Ecdysozoa</taxon>
        <taxon>Nematoda</taxon>
        <taxon>Chromadorea</taxon>
        <taxon>Rhabditida</taxon>
        <taxon>Rhabditina</taxon>
        <taxon>Rhabditomorpha</taxon>
        <taxon>Strongyloidea</taxon>
        <taxon>Trichostrongylidae</taxon>
        <taxon>Haemonchus</taxon>
    </lineage>
</organism>
<dbReference type="WBParaSite" id="HPLM_0000767601-mRNA-1">
    <property type="protein sequence ID" value="HPLM_0000767601-mRNA-1"/>
    <property type="gene ID" value="HPLM_0000767601"/>
</dbReference>
<dbReference type="EMBL" id="UZAF01016706">
    <property type="protein sequence ID" value="VDO32636.1"/>
    <property type="molecule type" value="Genomic_DNA"/>
</dbReference>
<protein>
    <submittedName>
        <fullName evidence="3">Secreted protein</fullName>
    </submittedName>
</protein>
<reference evidence="1 2" key="2">
    <citation type="submission" date="2018-11" db="EMBL/GenBank/DDBJ databases">
        <authorList>
            <consortium name="Pathogen Informatics"/>
        </authorList>
    </citation>
    <scope>NUCLEOTIDE SEQUENCE [LARGE SCALE GENOMIC DNA]</scope>
    <source>
        <strain evidence="1 2">MHpl1</strain>
    </source>
</reference>
<evidence type="ECO:0000313" key="1">
    <source>
        <dbReference type="EMBL" id="VDO32636.1"/>
    </source>
</evidence>
<reference evidence="3" key="1">
    <citation type="submission" date="2017-02" db="UniProtKB">
        <authorList>
            <consortium name="WormBaseParasite"/>
        </authorList>
    </citation>
    <scope>IDENTIFICATION</scope>
</reference>
<sequence>MNCVFVWLIRSPTFFPALLSSASIASASAMLLEKRTMSSAKRRFERNRPSTRMPFSSQSSDFITHCSAAVNSFGEIVSPCLTPFPMGMGRGRWNSFTVALQRLLQSASVLM</sequence>
<keyword evidence="2" id="KW-1185">Reference proteome</keyword>
<accession>A0A0N4WB68</accession>
<evidence type="ECO:0000313" key="2">
    <source>
        <dbReference type="Proteomes" id="UP000268014"/>
    </source>
</evidence>
<dbReference type="OrthoDB" id="7459929at2759"/>
<dbReference type="AlphaFoldDB" id="A0A0N4WB68"/>
<evidence type="ECO:0000313" key="3">
    <source>
        <dbReference type="WBParaSite" id="HPLM_0000767601-mRNA-1"/>
    </source>
</evidence>
<gene>
    <name evidence="1" type="ORF">HPLM_LOCUS7668</name>
</gene>
<dbReference type="Proteomes" id="UP000268014">
    <property type="component" value="Unassembled WGS sequence"/>
</dbReference>
<name>A0A0N4WB68_HAEPC</name>